<dbReference type="InterPro" id="IPR051083">
    <property type="entry name" value="GrpII_Intron_Splice-Mob/Def"/>
</dbReference>
<comment type="similarity">
    <text evidence="8">Belongs to the bacterial reverse transcriptase family.</text>
</comment>
<evidence type="ECO:0000259" key="10">
    <source>
        <dbReference type="PROSITE" id="PS50878"/>
    </source>
</evidence>
<dbReference type="AlphaFoldDB" id="A0A9X2FDC5"/>
<dbReference type="GO" id="GO:0051607">
    <property type="term" value="P:defense response to virus"/>
    <property type="evidence" value="ECO:0007669"/>
    <property type="project" value="UniProtKB-KW"/>
</dbReference>
<dbReference type="EMBL" id="JAMXLR010000036">
    <property type="protein sequence ID" value="MCO6044239.1"/>
    <property type="molecule type" value="Genomic_DNA"/>
</dbReference>
<dbReference type="Proteomes" id="UP001155241">
    <property type="component" value="Unassembled WGS sequence"/>
</dbReference>
<dbReference type="InterPro" id="IPR043502">
    <property type="entry name" value="DNA/RNA_pol_sf"/>
</dbReference>
<dbReference type="PROSITE" id="PS50878">
    <property type="entry name" value="RT_POL"/>
    <property type="match status" value="1"/>
</dbReference>
<evidence type="ECO:0000256" key="2">
    <source>
        <dbReference type="ARBA" id="ARBA00022679"/>
    </source>
</evidence>
<dbReference type="CDD" id="cd03487">
    <property type="entry name" value="RT_Bac_retron_II"/>
    <property type="match status" value="1"/>
</dbReference>
<keyword evidence="6 11" id="KW-0695">RNA-directed DNA polymerase</keyword>
<keyword evidence="4" id="KW-0479">Metal-binding</keyword>
<gene>
    <name evidence="11" type="ORF">NG895_10005</name>
</gene>
<evidence type="ECO:0000256" key="1">
    <source>
        <dbReference type="ARBA" id="ARBA00012493"/>
    </source>
</evidence>
<evidence type="ECO:0000256" key="3">
    <source>
        <dbReference type="ARBA" id="ARBA00022695"/>
    </source>
</evidence>
<dbReference type="PRINTS" id="PR00866">
    <property type="entry name" value="RNADNAPOLMS"/>
</dbReference>
<keyword evidence="3" id="KW-0548">Nucleotidyltransferase</keyword>
<evidence type="ECO:0000256" key="8">
    <source>
        <dbReference type="ARBA" id="ARBA00034120"/>
    </source>
</evidence>
<evidence type="ECO:0000256" key="9">
    <source>
        <dbReference type="ARBA" id="ARBA00048173"/>
    </source>
</evidence>
<dbReference type="SUPFAM" id="SSF56672">
    <property type="entry name" value="DNA/RNA polymerases"/>
    <property type="match status" value="1"/>
</dbReference>
<dbReference type="GO" id="GO:0046872">
    <property type="term" value="F:metal ion binding"/>
    <property type="evidence" value="ECO:0007669"/>
    <property type="project" value="UniProtKB-KW"/>
</dbReference>
<evidence type="ECO:0000313" key="11">
    <source>
        <dbReference type="EMBL" id="MCO6044239.1"/>
    </source>
</evidence>
<organism evidence="11 12">
    <name type="scientific">Aeoliella straminimaris</name>
    <dbReference type="NCBI Taxonomy" id="2954799"/>
    <lineage>
        <taxon>Bacteria</taxon>
        <taxon>Pseudomonadati</taxon>
        <taxon>Planctomycetota</taxon>
        <taxon>Planctomycetia</taxon>
        <taxon>Pirellulales</taxon>
        <taxon>Lacipirellulaceae</taxon>
        <taxon>Aeoliella</taxon>
    </lineage>
</organism>
<dbReference type="GO" id="GO:0003723">
    <property type="term" value="F:RNA binding"/>
    <property type="evidence" value="ECO:0007669"/>
    <property type="project" value="InterPro"/>
</dbReference>
<feature type="domain" description="Reverse transcriptase" evidence="10">
    <location>
        <begin position="34"/>
        <end position="273"/>
    </location>
</feature>
<keyword evidence="12" id="KW-1185">Reference proteome</keyword>
<keyword evidence="5" id="KW-0460">Magnesium</keyword>
<evidence type="ECO:0000256" key="4">
    <source>
        <dbReference type="ARBA" id="ARBA00022723"/>
    </source>
</evidence>
<dbReference type="GO" id="GO:0003964">
    <property type="term" value="F:RNA-directed DNA polymerase activity"/>
    <property type="evidence" value="ECO:0007669"/>
    <property type="project" value="UniProtKB-KW"/>
</dbReference>
<dbReference type="Pfam" id="PF00078">
    <property type="entry name" value="RVT_1"/>
    <property type="match status" value="1"/>
</dbReference>
<dbReference type="RefSeq" id="WP_252852343.1">
    <property type="nucleotide sequence ID" value="NZ_JAMXLR010000036.1"/>
</dbReference>
<dbReference type="PANTHER" id="PTHR34047">
    <property type="entry name" value="NUCLEAR INTRON MATURASE 1, MITOCHONDRIAL-RELATED"/>
    <property type="match status" value="1"/>
</dbReference>
<evidence type="ECO:0000313" key="12">
    <source>
        <dbReference type="Proteomes" id="UP001155241"/>
    </source>
</evidence>
<dbReference type="PANTHER" id="PTHR34047:SF7">
    <property type="entry name" value="RNA-DIRECTED DNA POLYMERASE"/>
    <property type="match status" value="1"/>
</dbReference>
<protein>
    <recommendedName>
        <fullName evidence="1">RNA-directed DNA polymerase</fullName>
        <ecNumber evidence="1">2.7.7.49</ecNumber>
    </recommendedName>
</protein>
<proteinExistence type="inferred from homology"/>
<name>A0A9X2FDC5_9BACT</name>
<evidence type="ECO:0000256" key="5">
    <source>
        <dbReference type="ARBA" id="ARBA00022842"/>
    </source>
</evidence>
<dbReference type="InterPro" id="IPR000477">
    <property type="entry name" value="RT_dom"/>
</dbReference>
<comment type="caution">
    <text evidence="11">The sequence shown here is derived from an EMBL/GenBank/DDBJ whole genome shotgun (WGS) entry which is preliminary data.</text>
</comment>
<accession>A0A9X2FDC5</accession>
<reference evidence="11" key="1">
    <citation type="submission" date="2022-06" db="EMBL/GenBank/DDBJ databases">
        <title>Aeoliella straminimaris, a novel planctomycete from sediments.</title>
        <authorList>
            <person name="Vitorino I.R."/>
            <person name="Lage O.M."/>
        </authorList>
    </citation>
    <scope>NUCLEOTIDE SEQUENCE</scope>
    <source>
        <strain evidence="11">ICT_H6.2</strain>
    </source>
</reference>
<evidence type="ECO:0000256" key="7">
    <source>
        <dbReference type="ARBA" id="ARBA00023118"/>
    </source>
</evidence>
<keyword evidence="2" id="KW-0808">Transferase</keyword>
<comment type="catalytic activity">
    <reaction evidence="9">
        <text>DNA(n) + a 2'-deoxyribonucleoside 5'-triphosphate = DNA(n+1) + diphosphate</text>
        <dbReference type="Rhea" id="RHEA:22508"/>
        <dbReference type="Rhea" id="RHEA-COMP:17339"/>
        <dbReference type="Rhea" id="RHEA-COMP:17340"/>
        <dbReference type="ChEBI" id="CHEBI:33019"/>
        <dbReference type="ChEBI" id="CHEBI:61560"/>
        <dbReference type="ChEBI" id="CHEBI:173112"/>
        <dbReference type="EC" id="2.7.7.49"/>
    </reaction>
</comment>
<dbReference type="InterPro" id="IPR000123">
    <property type="entry name" value="Reverse_transcriptase_msDNA"/>
</dbReference>
<dbReference type="EC" id="2.7.7.49" evidence="1"/>
<keyword evidence="7" id="KW-0051">Antiviral defense</keyword>
<sequence length="341" mass="38449">MIGRFRLPNLQDDFDLADWFRLPLSRLAWYADCRNVERTTHSEQLRHYRYRLLAKRFGQVRLIESPKPRLKTLQRAALEEIVGKVPPHRAAHGFRRGHSIKTNALLHVGQRVVIRMDLEDFFPSITVARVRGVFRGMGYPRDVATLLAGLCTNAAPSSVWLAATTGDRLAFNQASQYSAPHLPQGAPTSPALANLVAYRLDCRLAGLAAALDCNYTRYADDLVFSGDDHLARRAKRFCTHVAATAMDEGFQLNFRKTRIMRASQRQQVAGVVVNSHPNVSRSEFDRLKATLTNCARHGPASQNRDGHPHWQQHLAGRVAHFEMLNPARGAKLRALFESISW</sequence>
<evidence type="ECO:0000256" key="6">
    <source>
        <dbReference type="ARBA" id="ARBA00022918"/>
    </source>
</evidence>